<evidence type="ECO:0000313" key="6">
    <source>
        <dbReference type="EMBL" id="TVY82192.1"/>
    </source>
</evidence>
<evidence type="ECO:0000256" key="2">
    <source>
        <dbReference type="ARBA" id="ARBA00022692"/>
    </source>
</evidence>
<reference evidence="6 7" key="1">
    <citation type="submission" date="2018-05" db="EMBL/GenBank/DDBJ databases">
        <title>Genome sequencing and assembly of the regulated plant pathogen Lachnellula willkommii and related sister species for the development of diagnostic species identification markers.</title>
        <authorList>
            <person name="Giroux E."/>
            <person name="Bilodeau G."/>
        </authorList>
    </citation>
    <scope>NUCLEOTIDE SEQUENCE [LARGE SCALE GENOMIC DNA]</scope>
    <source>
        <strain evidence="6 7">CBS 268.59</strain>
    </source>
</reference>
<keyword evidence="4 5" id="KW-0472">Membrane</keyword>
<evidence type="ECO:0000256" key="4">
    <source>
        <dbReference type="ARBA" id="ARBA00023136"/>
    </source>
</evidence>
<evidence type="ECO:0000256" key="5">
    <source>
        <dbReference type="SAM" id="Phobius"/>
    </source>
</evidence>
<comment type="caution">
    <text evidence="6">The sequence shown here is derived from an EMBL/GenBank/DDBJ whole genome shotgun (WGS) entry which is preliminary data.</text>
</comment>
<dbReference type="InterPro" id="IPR011701">
    <property type="entry name" value="MFS"/>
</dbReference>
<dbReference type="GO" id="GO:0016020">
    <property type="term" value="C:membrane"/>
    <property type="evidence" value="ECO:0007669"/>
    <property type="project" value="UniProtKB-SubCell"/>
</dbReference>
<feature type="transmembrane region" description="Helical" evidence="5">
    <location>
        <begin position="203"/>
        <end position="222"/>
    </location>
</feature>
<feature type="transmembrane region" description="Helical" evidence="5">
    <location>
        <begin position="161"/>
        <end position="183"/>
    </location>
</feature>
<feature type="transmembrane region" description="Helical" evidence="5">
    <location>
        <begin position="80"/>
        <end position="100"/>
    </location>
</feature>
<feature type="transmembrane region" description="Helical" evidence="5">
    <location>
        <begin position="296"/>
        <end position="316"/>
    </location>
</feature>
<evidence type="ECO:0000313" key="7">
    <source>
        <dbReference type="Proteomes" id="UP000469558"/>
    </source>
</evidence>
<evidence type="ECO:0000256" key="1">
    <source>
        <dbReference type="ARBA" id="ARBA00004141"/>
    </source>
</evidence>
<keyword evidence="7" id="KW-1185">Reference proteome</keyword>
<gene>
    <name evidence="6" type="primary">prlG_3</name>
    <name evidence="6" type="ORF">LSUE1_G002224</name>
</gene>
<evidence type="ECO:0000256" key="3">
    <source>
        <dbReference type="ARBA" id="ARBA00022989"/>
    </source>
</evidence>
<comment type="subcellular location">
    <subcellularLocation>
        <location evidence="1">Membrane</location>
        <topology evidence="1">Multi-pass membrane protein</topology>
    </subcellularLocation>
</comment>
<keyword evidence="2 5" id="KW-0812">Transmembrane</keyword>
<organism evidence="6 7">
    <name type="scientific">Lachnellula suecica</name>
    <dbReference type="NCBI Taxonomy" id="602035"/>
    <lineage>
        <taxon>Eukaryota</taxon>
        <taxon>Fungi</taxon>
        <taxon>Dikarya</taxon>
        <taxon>Ascomycota</taxon>
        <taxon>Pezizomycotina</taxon>
        <taxon>Leotiomycetes</taxon>
        <taxon>Helotiales</taxon>
        <taxon>Lachnaceae</taxon>
        <taxon>Lachnellula</taxon>
    </lineage>
</organism>
<dbReference type="SUPFAM" id="SSF103473">
    <property type="entry name" value="MFS general substrate transporter"/>
    <property type="match status" value="1"/>
</dbReference>
<dbReference type="AlphaFoldDB" id="A0A8T9CAP8"/>
<dbReference type="Gene3D" id="1.20.1250.20">
    <property type="entry name" value="MFS general substrate transporter like domains"/>
    <property type="match status" value="1"/>
</dbReference>
<dbReference type="GO" id="GO:0022857">
    <property type="term" value="F:transmembrane transporter activity"/>
    <property type="evidence" value="ECO:0007669"/>
    <property type="project" value="InterPro"/>
</dbReference>
<dbReference type="PANTHER" id="PTHR23502:SF33">
    <property type="entry name" value="MAJOR FACILITATOR SUPERFAMILY (MFS) PROFILE DOMAIN-CONTAINING PROTEIN-RELATED"/>
    <property type="match status" value="1"/>
</dbReference>
<name>A0A8T9CAP8_9HELO</name>
<dbReference type="PANTHER" id="PTHR23502">
    <property type="entry name" value="MAJOR FACILITATOR SUPERFAMILY"/>
    <property type="match status" value="1"/>
</dbReference>
<feature type="non-terminal residue" evidence="6">
    <location>
        <position position="329"/>
    </location>
</feature>
<proteinExistence type="predicted"/>
<protein>
    <submittedName>
        <fullName evidence="6">MFS transporter prlG</fullName>
    </submittedName>
</protein>
<dbReference type="Proteomes" id="UP000469558">
    <property type="component" value="Unassembled WGS sequence"/>
</dbReference>
<feature type="transmembrane region" description="Helical" evidence="5">
    <location>
        <begin position="261"/>
        <end position="284"/>
    </location>
</feature>
<dbReference type="Pfam" id="PF07690">
    <property type="entry name" value="MFS_1"/>
    <property type="match status" value="1"/>
</dbReference>
<sequence>DNVPPKVKQYVCPRDSSPQQHDHSFGGSGCLAVGGGVIADLFIPQQRGLATSVYSLGPIFGPTIGPVIGGFLSQRLGWRWIFWLLLIISGIMTCCIGVFFRETNPRVLVMWKTALLRKTLQRPDLRSVYEQNRDPTLATDHRTILLNGFKRPLRMLLTSPVVFILAVYVSVVYGLSFLLFTTLTAVFHDTYANGGVIEPEMRLPACVFFASLVPISFFWYGWSADRGVYWLVPVLGLVPFGIGMIGVFVPAKTYLIDGFPAYSASAIAALTSSRTLFGGFLALAGPSMNSRLGIGWANTLLGFVTLVFVPATALIARYGKVLRKRYPCI</sequence>
<feature type="transmembrane region" description="Helical" evidence="5">
    <location>
        <begin position="228"/>
        <end position="249"/>
    </location>
</feature>
<accession>A0A8T9CAP8</accession>
<dbReference type="EMBL" id="QGMK01000357">
    <property type="protein sequence ID" value="TVY82192.1"/>
    <property type="molecule type" value="Genomic_DNA"/>
</dbReference>
<dbReference type="OrthoDB" id="5296287at2759"/>
<keyword evidence="3 5" id="KW-1133">Transmembrane helix</keyword>
<dbReference type="InterPro" id="IPR036259">
    <property type="entry name" value="MFS_trans_sf"/>
</dbReference>